<evidence type="ECO:0000256" key="1">
    <source>
        <dbReference type="RuleBase" id="RU004466"/>
    </source>
</evidence>
<dbReference type="Proteomes" id="UP000596742">
    <property type="component" value="Unassembled WGS sequence"/>
</dbReference>
<evidence type="ECO:0000313" key="2">
    <source>
        <dbReference type="EMBL" id="VDI54632.1"/>
    </source>
</evidence>
<gene>
    <name evidence="2" type="ORF">MGAL_10B000207</name>
</gene>
<dbReference type="Pfam" id="PF00348">
    <property type="entry name" value="polyprenyl_synt"/>
    <property type="match status" value="1"/>
</dbReference>
<comment type="similarity">
    <text evidence="1">Belongs to the FPP/GGPP synthase family.</text>
</comment>
<reference evidence="2" key="1">
    <citation type="submission" date="2018-11" db="EMBL/GenBank/DDBJ databases">
        <authorList>
            <person name="Alioto T."/>
            <person name="Alioto T."/>
        </authorList>
    </citation>
    <scope>NUCLEOTIDE SEQUENCE</scope>
</reference>
<accession>A0A8B6FTX3</accession>
<dbReference type="GO" id="GO:0008299">
    <property type="term" value="P:isoprenoid biosynthetic process"/>
    <property type="evidence" value="ECO:0007669"/>
    <property type="project" value="InterPro"/>
</dbReference>
<dbReference type="CDD" id="cd00867">
    <property type="entry name" value="Trans_IPPS"/>
    <property type="match status" value="1"/>
</dbReference>
<dbReference type="InterPro" id="IPR000092">
    <property type="entry name" value="Polyprenyl_synt"/>
</dbReference>
<dbReference type="InterPro" id="IPR008949">
    <property type="entry name" value="Isoprenoid_synthase_dom_sf"/>
</dbReference>
<dbReference type="AlphaFoldDB" id="A0A8B6FTX3"/>
<evidence type="ECO:0000313" key="3">
    <source>
        <dbReference type="Proteomes" id="UP000596742"/>
    </source>
</evidence>
<dbReference type="PANTHER" id="PTHR12001">
    <property type="entry name" value="GERANYLGERANYL PYROPHOSPHATE SYNTHASE"/>
    <property type="match status" value="1"/>
</dbReference>
<protein>
    <submittedName>
        <fullName evidence="2">Decaprenyl-diphosphate synthase subunit 2</fullName>
        <ecNumber evidence="2">2.5.1.91</ecNumber>
    </submittedName>
</protein>
<dbReference type="EC" id="2.5.1.91" evidence="2"/>
<dbReference type="GO" id="GO:0006744">
    <property type="term" value="P:ubiquinone biosynthetic process"/>
    <property type="evidence" value="ECO:0007669"/>
    <property type="project" value="TreeGrafter"/>
</dbReference>
<dbReference type="PANTHER" id="PTHR12001:SF55">
    <property type="entry name" value="ALL TRANS-POLYPRENYL-DIPHOSPHATE SYNTHASE PDSS2"/>
    <property type="match status" value="1"/>
</dbReference>
<name>A0A8B6FTX3_MYTGA</name>
<keyword evidence="1 2" id="KW-0808">Transferase</keyword>
<sequence>MHLSRIFRSLSFMKDPIFLLKSHHIASHSKSFPKKCFGIWSSKKVTEWNKAVSDAEKLVGYPTSLMGLRCFLSDEISNVAIQMRKLVGSKHPLLQTARGLIYNDSHTLQTRGLIVLLVCKAAGQPSGSDQDIDNSQRALAEITEMIYTACLIHKGVVNMSDFDRVDEVLEGMSSGNKMATLTGDFLLANACTELARLENTQVVENISCAIGNSMEAEFTKIKNYKTDLTFDDWLDQTYLTSGSLLAHSCQSALLLVGHNESYQTAAFDLGKNLAITRQLYEDINRFTQPDTDDISPNILSTAPGVLYLGKRSLNYTQELLEDPNEQKKILKKIKDSGELQQCKDLCKQYGVKARQSLHVFEQSVPRDALFRIINATTVS</sequence>
<dbReference type="OrthoDB" id="9983019at2759"/>
<dbReference type="Gene3D" id="1.10.600.10">
    <property type="entry name" value="Farnesyl Diphosphate Synthase"/>
    <property type="match status" value="1"/>
</dbReference>
<dbReference type="SUPFAM" id="SSF48576">
    <property type="entry name" value="Terpenoid synthases"/>
    <property type="match status" value="1"/>
</dbReference>
<proteinExistence type="inferred from homology"/>
<organism evidence="2 3">
    <name type="scientific">Mytilus galloprovincialis</name>
    <name type="common">Mediterranean mussel</name>
    <dbReference type="NCBI Taxonomy" id="29158"/>
    <lineage>
        <taxon>Eukaryota</taxon>
        <taxon>Metazoa</taxon>
        <taxon>Spiralia</taxon>
        <taxon>Lophotrochozoa</taxon>
        <taxon>Mollusca</taxon>
        <taxon>Bivalvia</taxon>
        <taxon>Autobranchia</taxon>
        <taxon>Pteriomorphia</taxon>
        <taxon>Mytilida</taxon>
        <taxon>Mytiloidea</taxon>
        <taxon>Mytilidae</taxon>
        <taxon>Mytilinae</taxon>
        <taxon>Mytilus</taxon>
    </lineage>
</organism>
<dbReference type="GO" id="GO:0005739">
    <property type="term" value="C:mitochondrion"/>
    <property type="evidence" value="ECO:0007669"/>
    <property type="project" value="TreeGrafter"/>
</dbReference>
<dbReference type="EMBL" id="UYJE01007420">
    <property type="protein sequence ID" value="VDI54632.1"/>
    <property type="molecule type" value="Genomic_DNA"/>
</dbReference>
<dbReference type="GO" id="GO:0097269">
    <property type="term" value="F:all-trans-decaprenyl-diphosphate synthase activity"/>
    <property type="evidence" value="ECO:0007669"/>
    <property type="project" value="UniProtKB-EC"/>
</dbReference>
<keyword evidence="3" id="KW-1185">Reference proteome</keyword>
<comment type="caution">
    <text evidence="2">The sequence shown here is derived from an EMBL/GenBank/DDBJ whole genome shotgun (WGS) entry which is preliminary data.</text>
</comment>
<dbReference type="GO" id="GO:1990234">
    <property type="term" value="C:transferase complex"/>
    <property type="evidence" value="ECO:0007669"/>
    <property type="project" value="TreeGrafter"/>
</dbReference>